<evidence type="ECO:0000256" key="5">
    <source>
        <dbReference type="SAM" id="Phobius"/>
    </source>
</evidence>
<dbReference type="Proteomes" id="UP000676565">
    <property type="component" value="Unassembled WGS sequence"/>
</dbReference>
<feature type="domain" description="Major facilitator superfamily (MFS) profile" evidence="6">
    <location>
        <begin position="21"/>
        <end position="438"/>
    </location>
</feature>
<dbReference type="InterPro" id="IPR050382">
    <property type="entry name" value="MFS_Na/Anion_cotransporter"/>
</dbReference>
<comment type="caution">
    <text evidence="7">The sequence shown here is derived from an EMBL/GenBank/DDBJ whole genome shotgun (WGS) entry which is preliminary data.</text>
</comment>
<dbReference type="Pfam" id="PF07690">
    <property type="entry name" value="MFS_1"/>
    <property type="match status" value="1"/>
</dbReference>
<dbReference type="PANTHER" id="PTHR11662:SF285">
    <property type="entry name" value="HEXURONATE TRANSPORTER"/>
    <property type="match status" value="1"/>
</dbReference>
<dbReference type="EMBL" id="JAGKQQ010000001">
    <property type="protein sequence ID" value="MBP3958723.1"/>
    <property type="molecule type" value="Genomic_DNA"/>
</dbReference>
<feature type="transmembrane region" description="Helical" evidence="5">
    <location>
        <begin position="193"/>
        <end position="213"/>
    </location>
</feature>
<dbReference type="InterPro" id="IPR020846">
    <property type="entry name" value="MFS_dom"/>
</dbReference>
<dbReference type="SUPFAM" id="SSF103473">
    <property type="entry name" value="MFS general substrate transporter"/>
    <property type="match status" value="1"/>
</dbReference>
<evidence type="ECO:0000256" key="2">
    <source>
        <dbReference type="ARBA" id="ARBA00022692"/>
    </source>
</evidence>
<feature type="transmembrane region" description="Helical" evidence="5">
    <location>
        <begin position="351"/>
        <end position="370"/>
    </location>
</feature>
<dbReference type="InterPro" id="IPR011701">
    <property type="entry name" value="MFS"/>
</dbReference>
<gene>
    <name evidence="7" type="ORF">J8F10_26050</name>
</gene>
<feature type="transmembrane region" description="Helical" evidence="5">
    <location>
        <begin position="60"/>
        <end position="79"/>
    </location>
</feature>
<feature type="transmembrane region" description="Helical" evidence="5">
    <location>
        <begin position="86"/>
        <end position="105"/>
    </location>
</feature>
<dbReference type="InterPro" id="IPR036259">
    <property type="entry name" value="MFS_trans_sf"/>
</dbReference>
<comment type="subcellular location">
    <subcellularLocation>
        <location evidence="1">Membrane</location>
        <topology evidence="1">Multi-pass membrane protein</topology>
    </subcellularLocation>
</comment>
<feature type="transmembrane region" description="Helical" evidence="5">
    <location>
        <begin position="326"/>
        <end position="345"/>
    </location>
</feature>
<keyword evidence="8" id="KW-1185">Reference proteome</keyword>
<accession>A0ABS5C0R5</accession>
<keyword evidence="4 5" id="KW-0472">Membrane</keyword>
<keyword evidence="3 5" id="KW-1133">Transmembrane helix</keyword>
<dbReference type="RefSeq" id="WP_210658975.1">
    <property type="nucleotide sequence ID" value="NZ_JAGKQQ010000001.1"/>
</dbReference>
<proteinExistence type="predicted"/>
<organism evidence="7 8">
    <name type="scientific">Gemmata palustris</name>
    <dbReference type="NCBI Taxonomy" id="2822762"/>
    <lineage>
        <taxon>Bacteria</taxon>
        <taxon>Pseudomonadati</taxon>
        <taxon>Planctomycetota</taxon>
        <taxon>Planctomycetia</taxon>
        <taxon>Gemmatales</taxon>
        <taxon>Gemmataceae</taxon>
        <taxon>Gemmata</taxon>
    </lineage>
</organism>
<dbReference type="PANTHER" id="PTHR11662">
    <property type="entry name" value="SOLUTE CARRIER FAMILY 17"/>
    <property type="match status" value="1"/>
</dbReference>
<protein>
    <submittedName>
        <fullName evidence="7">MFS transporter</fullName>
    </submittedName>
</protein>
<evidence type="ECO:0000256" key="3">
    <source>
        <dbReference type="ARBA" id="ARBA00022989"/>
    </source>
</evidence>
<dbReference type="PROSITE" id="PS50850">
    <property type="entry name" value="MFS"/>
    <property type="match status" value="1"/>
</dbReference>
<feature type="transmembrane region" description="Helical" evidence="5">
    <location>
        <begin position="125"/>
        <end position="149"/>
    </location>
</feature>
<keyword evidence="2 5" id="KW-0812">Transmembrane</keyword>
<evidence type="ECO:0000256" key="1">
    <source>
        <dbReference type="ARBA" id="ARBA00004141"/>
    </source>
</evidence>
<evidence type="ECO:0000313" key="7">
    <source>
        <dbReference type="EMBL" id="MBP3958723.1"/>
    </source>
</evidence>
<feature type="transmembrane region" description="Helical" evidence="5">
    <location>
        <begin position="295"/>
        <end position="314"/>
    </location>
</feature>
<sequence>MSTPDSALLSPHSSTPWRWWVCGAMMFATLLNYMDRQVLPQIATELKAAYGLDDARYGQIARNFAYAFALGSIFFGFVADRIGPRLLYPIVLIGWSLAGLATPMMRDEALTAQFEQPGEPGSGPYYWLLYCRTLLGFFEAGHWPCALLTARQILTARDRPLGNGLLQSGASLGAILVPLYVMAVRKLGGGWEVAFWTIGAAGLLWVPVWLALVRRGSLDQAPPVETNENEDLPTAPVPIPEPPFQWRQFVRIYFTLFAVILGISASWQFIREWLPKFLKESQGFSADAADVIVPVYYIAAELGCFAAGLFVRWLVARGHEVHSARVTGYAVFALVTASAALAPLVGGWFGVGLIVLAGAGILGLHPYYYALAQELPAKHMALLSGILAAAGWFAVGKLQEVMGVRIKETGNYSIGFYIAGLTPMAGLIALLVLWKSAPQHEQRDEVT</sequence>
<feature type="transmembrane region" description="Helical" evidence="5">
    <location>
        <begin position="377"/>
        <end position="394"/>
    </location>
</feature>
<reference evidence="7 8" key="1">
    <citation type="submission" date="2021-04" db="EMBL/GenBank/DDBJ databases">
        <authorList>
            <person name="Ivanova A."/>
        </authorList>
    </citation>
    <scope>NUCLEOTIDE SEQUENCE [LARGE SCALE GENOMIC DNA]</scope>
    <source>
        <strain evidence="7 8">G18</strain>
    </source>
</reference>
<evidence type="ECO:0000313" key="8">
    <source>
        <dbReference type="Proteomes" id="UP000676565"/>
    </source>
</evidence>
<dbReference type="Gene3D" id="1.20.1250.20">
    <property type="entry name" value="MFS general substrate transporter like domains"/>
    <property type="match status" value="2"/>
</dbReference>
<evidence type="ECO:0000259" key="6">
    <source>
        <dbReference type="PROSITE" id="PS50850"/>
    </source>
</evidence>
<feature type="transmembrane region" description="Helical" evidence="5">
    <location>
        <begin position="414"/>
        <end position="434"/>
    </location>
</feature>
<feature type="transmembrane region" description="Helical" evidence="5">
    <location>
        <begin position="161"/>
        <end position="181"/>
    </location>
</feature>
<name>A0ABS5C0R5_9BACT</name>
<evidence type="ECO:0000256" key="4">
    <source>
        <dbReference type="ARBA" id="ARBA00023136"/>
    </source>
</evidence>
<feature type="transmembrane region" description="Helical" evidence="5">
    <location>
        <begin position="252"/>
        <end position="270"/>
    </location>
</feature>